<keyword evidence="1" id="KW-0812">Transmembrane</keyword>
<dbReference type="AlphaFoldDB" id="A0A0G1BD43"/>
<reference evidence="2 3" key="1">
    <citation type="journal article" date="2015" name="Nature">
        <title>rRNA introns, odd ribosomes, and small enigmatic genomes across a large radiation of phyla.</title>
        <authorList>
            <person name="Brown C.T."/>
            <person name="Hug L.A."/>
            <person name="Thomas B.C."/>
            <person name="Sharon I."/>
            <person name="Castelle C.J."/>
            <person name="Singh A."/>
            <person name="Wilkins M.J."/>
            <person name="Williams K.H."/>
            <person name="Banfield J.F."/>
        </authorList>
    </citation>
    <scope>NUCLEOTIDE SEQUENCE [LARGE SCALE GENOMIC DNA]</scope>
</reference>
<dbReference type="EMBL" id="LCEK01000034">
    <property type="protein sequence ID" value="KKS71212.1"/>
    <property type="molecule type" value="Genomic_DNA"/>
</dbReference>
<accession>A0A0G1BD43</accession>
<organism evidence="2 3">
    <name type="scientific">Candidatus Magasanikbacteria bacterium GW2011_GWE2_42_7</name>
    <dbReference type="NCBI Taxonomy" id="1619052"/>
    <lineage>
        <taxon>Bacteria</taxon>
        <taxon>Candidatus Magasanikiibacteriota</taxon>
    </lineage>
</organism>
<evidence type="ECO:0000313" key="2">
    <source>
        <dbReference type="EMBL" id="KKS71212.1"/>
    </source>
</evidence>
<protein>
    <recommendedName>
        <fullName evidence="4">LytR/CpsA/Psr regulator C-terminal domain-containing protein</fullName>
    </recommendedName>
</protein>
<sequence>MAMSDKVPPKDFLNALEHQQTRNSKKGMKRFLFWLLVFFCIAGLSGTYYFYAKYRTLSQDPTITSQKDLTATLAAVEALMVLPTDEVPTMATILDKDKLSDQAFFAQAQNGDKLLAYTTSMQAILYRPSTNKIIKVAPIYVDTAAIEETTGNAVGEEELPEDDVPEEVPQSVRIAYYNGSEIPNLSALTEQTVKELYPEYETTLMQDTTMSDYTDTLVINLSGDHSAEVAALAAALGASVGTLPEGEVAPDADILIISAK</sequence>
<feature type="transmembrane region" description="Helical" evidence="1">
    <location>
        <begin position="31"/>
        <end position="51"/>
    </location>
</feature>
<gene>
    <name evidence="2" type="ORF">UV42_C0034G0007</name>
</gene>
<evidence type="ECO:0000256" key="1">
    <source>
        <dbReference type="SAM" id="Phobius"/>
    </source>
</evidence>
<proteinExistence type="predicted"/>
<dbReference type="Proteomes" id="UP000033867">
    <property type="component" value="Unassembled WGS sequence"/>
</dbReference>
<keyword evidence="1" id="KW-1133">Transmembrane helix</keyword>
<name>A0A0G1BD43_9BACT</name>
<keyword evidence="1" id="KW-0472">Membrane</keyword>
<evidence type="ECO:0000313" key="3">
    <source>
        <dbReference type="Proteomes" id="UP000033867"/>
    </source>
</evidence>
<comment type="caution">
    <text evidence="2">The sequence shown here is derived from an EMBL/GenBank/DDBJ whole genome shotgun (WGS) entry which is preliminary data.</text>
</comment>
<evidence type="ECO:0008006" key="4">
    <source>
        <dbReference type="Google" id="ProtNLM"/>
    </source>
</evidence>